<name>A0A9P4Y1P0_CRYP1</name>
<dbReference type="Proteomes" id="UP000803844">
    <property type="component" value="Unassembled WGS sequence"/>
</dbReference>
<evidence type="ECO:0000256" key="8">
    <source>
        <dbReference type="SAM" id="Phobius"/>
    </source>
</evidence>
<dbReference type="GO" id="GO:0004190">
    <property type="term" value="F:aspartic-type endopeptidase activity"/>
    <property type="evidence" value="ECO:0007669"/>
    <property type="project" value="UniProtKB-KW"/>
</dbReference>
<keyword evidence="4" id="KW-0064">Aspartyl protease</keyword>
<keyword evidence="8" id="KW-0472">Membrane</keyword>
<dbReference type="AlphaFoldDB" id="A0A9P4Y1P0"/>
<feature type="transmembrane region" description="Helical" evidence="8">
    <location>
        <begin position="493"/>
        <end position="513"/>
    </location>
</feature>
<gene>
    <name evidence="11" type="ORF">M406DRAFT_258346</name>
</gene>
<dbReference type="PANTHER" id="PTHR47966">
    <property type="entry name" value="BETA-SITE APP-CLEAVING ENZYME, ISOFORM A-RELATED"/>
    <property type="match status" value="1"/>
</dbReference>
<dbReference type="PROSITE" id="PS51767">
    <property type="entry name" value="PEPTIDASE_A1"/>
    <property type="match status" value="1"/>
</dbReference>
<keyword evidence="12" id="KW-1185">Reference proteome</keyword>
<keyword evidence="8" id="KW-1133">Transmembrane helix</keyword>
<feature type="compositionally biased region" description="Gly residues" evidence="7">
    <location>
        <begin position="374"/>
        <end position="384"/>
    </location>
</feature>
<reference evidence="11" key="1">
    <citation type="journal article" date="2020" name="Phytopathology">
        <title>Genome sequence of the chestnut blight fungus Cryphonectria parasitica EP155: A fundamental resource for an archetypical invasive plant pathogen.</title>
        <authorList>
            <person name="Crouch J.A."/>
            <person name="Dawe A."/>
            <person name="Aerts A."/>
            <person name="Barry K."/>
            <person name="Churchill A.C.L."/>
            <person name="Grimwood J."/>
            <person name="Hillman B."/>
            <person name="Milgroom M.G."/>
            <person name="Pangilinan J."/>
            <person name="Smith M."/>
            <person name="Salamov A."/>
            <person name="Schmutz J."/>
            <person name="Yadav J."/>
            <person name="Grigoriev I.V."/>
            <person name="Nuss D."/>
        </authorList>
    </citation>
    <scope>NUCLEOTIDE SEQUENCE</scope>
    <source>
        <strain evidence="11">EP155</strain>
    </source>
</reference>
<keyword evidence="5" id="KW-0378">Hydrolase</keyword>
<comment type="caution">
    <text evidence="11">The sequence shown here is derived from an EMBL/GenBank/DDBJ whole genome shotgun (WGS) entry which is preliminary data.</text>
</comment>
<keyword evidence="8" id="KW-0812">Transmembrane</keyword>
<comment type="similarity">
    <text evidence="1">Belongs to the peptidase A1 family.</text>
</comment>
<evidence type="ECO:0000256" key="2">
    <source>
        <dbReference type="ARBA" id="ARBA00022670"/>
    </source>
</evidence>
<dbReference type="EMBL" id="MU032348">
    <property type="protein sequence ID" value="KAF3765028.1"/>
    <property type="molecule type" value="Genomic_DNA"/>
</dbReference>
<feature type="compositionally biased region" description="Low complexity" evidence="7">
    <location>
        <begin position="452"/>
        <end position="478"/>
    </location>
</feature>
<evidence type="ECO:0000256" key="5">
    <source>
        <dbReference type="ARBA" id="ARBA00022801"/>
    </source>
</evidence>
<dbReference type="InterPro" id="IPR001461">
    <property type="entry name" value="Aspartic_peptidase_A1"/>
</dbReference>
<organism evidence="11 12">
    <name type="scientific">Cryphonectria parasitica (strain ATCC 38755 / EP155)</name>
    <dbReference type="NCBI Taxonomy" id="660469"/>
    <lineage>
        <taxon>Eukaryota</taxon>
        <taxon>Fungi</taxon>
        <taxon>Dikarya</taxon>
        <taxon>Ascomycota</taxon>
        <taxon>Pezizomycotina</taxon>
        <taxon>Sordariomycetes</taxon>
        <taxon>Sordariomycetidae</taxon>
        <taxon>Diaporthales</taxon>
        <taxon>Cryphonectriaceae</taxon>
        <taxon>Cryphonectria-Endothia species complex</taxon>
        <taxon>Cryphonectria</taxon>
    </lineage>
</organism>
<evidence type="ECO:0000256" key="9">
    <source>
        <dbReference type="SAM" id="SignalP"/>
    </source>
</evidence>
<evidence type="ECO:0000256" key="4">
    <source>
        <dbReference type="ARBA" id="ARBA00022750"/>
    </source>
</evidence>
<dbReference type="InterPro" id="IPR033121">
    <property type="entry name" value="PEPTIDASE_A1"/>
</dbReference>
<dbReference type="GO" id="GO:0006508">
    <property type="term" value="P:proteolysis"/>
    <property type="evidence" value="ECO:0007669"/>
    <property type="project" value="UniProtKB-KW"/>
</dbReference>
<dbReference type="OrthoDB" id="771136at2759"/>
<dbReference type="Pfam" id="PF00026">
    <property type="entry name" value="Asp"/>
    <property type="match status" value="1"/>
</dbReference>
<dbReference type="Gene3D" id="2.40.70.10">
    <property type="entry name" value="Acid Proteases"/>
    <property type="match status" value="2"/>
</dbReference>
<feature type="active site" evidence="6">
    <location>
        <position position="77"/>
    </location>
</feature>
<keyword evidence="2 11" id="KW-0645">Protease</keyword>
<dbReference type="InterPro" id="IPR021109">
    <property type="entry name" value="Peptidase_aspartic_dom_sf"/>
</dbReference>
<accession>A0A9P4Y1P0</accession>
<dbReference type="RefSeq" id="XP_040775989.1">
    <property type="nucleotide sequence ID" value="XM_040917227.1"/>
</dbReference>
<dbReference type="SUPFAM" id="SSF50630">
    <property type="entry name" value="Acid proteases"/>
    <property type="match status" value="1"/>
</dbReference>
<evidence type="ECO:0000313" key="11">
    <source>
        <dbReference type="EMBL" id="KAF3765028.1"/>
    </source>
</evidence>
<feature type="region of interest" description="Disordered" evidence="7">
    <location>
        <begin position="368"/>
        <end position="387"/>
    </location>
</feature>
<evidence type="ECO:0000313" key="12">
    <source>
        <dbReference type="Proteomes" id="UP000803844"/>
    </source>
</evidence>
<feature type="active site" evidence="6">
    <location>
        <position position="280"/>
    </location>
</feature>
<dbReference type="PANTHER" id="PTHR47966:SF65">
    <property type="entry name" value="ASPARTIC-TYPE ENDOPEPTIDASE"/>
    <property type="match status" value="1"/>
</dbReference>
<feature type="signal peptide" evidence="9">
    <location>
        <begin position="1"/>
        <end position="18"/>
    </location>
</feature>
<keyword evidence="3 9" id="KW-0732">Signal</keyword>
<feature type="chain" id="PRO_5040430134" evidence="9">
    <location>
        <begin position="19"/>
        <end position="514"/>
    </location>
</feature>
<sequence>MRPGDTAALLALASTAVADVVTIPVARSPAKSVQKRNPRLSKRATLTESLVNNITEGGYYATVSVGTPGQTLTMVLDTGSSDAFVISADADLCTEKKLQVVDQETCGATYNASESSTYKDLIPGGFEIEYADGTTAAGDYITDDFLIGGKTVKNLQMGLADKTAVGTGVLGIGFELNEAAQAVYSNLVVSMVNQSVVSTMAYSLYLNDYYSSTGNILFGGVDTEKFIGDLVVVPILPDAESKNYSSFTVGLTGLSFASSNGTTYNQSLSDDDGSLDSILDSGTTLSYLPDDIATSLFSAVGAYEYTELGSSLALVDCSLDVEFTFRINSTASIVVPRDELVLDVISGDEVPTSIPFANPCLFGIQNIGDESDESGGGGGGGPEGTGSAARQAEYAILGDSFLRSAYVVYDLDNLQIGLAQANLNSTSTNVQALSAGESSMPAFSGVASQSASSSSSSGTSTSTTGTSTTGTSSGTTSTKKSAAMGRSPPTYEGLMSVVGITLAFAMSGGLLFWL</sequence>
<dbReference type="GeneID" id="63834356"/>
<evidence type="ECO:0000256" key="7">
    <source>
        <dbReference type="SAM" id="MobiDB-lite"/>
    </source>
</evidence>
<dbReference type="InterPro" id="IPR033876">
    <property type="entry name" value="SAP-like"/>
</dbReference>
<evidence type="ECO:0000259" key="10">
    <source>
        <dbReference type="PROSITE" id="PS51767"/>
    </source>
</evidence>
<feature type="region of interest" description="Disordered" evidence="7">
    <location>
        <begin position="444"/>
        <end position="487"/>
    </location>
</feature>
<feature type="domain" description="Peptidase A1" evidence="10">
    <location>
        <begin position="59"/>
        <end position="419"/>
    </location>
</feature>
<evidence type="ECO:0000256" key="6">
    <source>
        <dbReference type="PIRSR" id="PIRSR601461-1"/>
    </source>
</evidence>
<protein>
    <submittedName>
        <fullName evidence="11">Acid protease</fullName>
    </submittedName>
</protein>
<dbReference type="PRINTS" id="PR00792">
    <property type="entry name" value="PEPSIN"/>
</dbReference>
<evidence type="ECO:0000256" key="3">
    <source>
        <dbReference type="ARBA" id="ARBA00022729"/>
    </source>
</evidence>
<proteinExistence type="inferred from homology"/>
<evidence type="ECO:0000256" key="1">
    <source>
        <dbReference type="ARBA" id="ARBA00007447"/>
    </source>
</evidence>
<dbReference type="CDD" id="cd05474">
    <property type="entry name" value="SAP_like"/>
    <property type="match status" value="1"/>
</dbReference>